<feature type="binding site" evidence="4">
    <location>
        <position position="131"/>
    </location>
    <ligand>
        <name>[4Fe-4S] cluster</name>
        <dbReference type="ChEBI" id="CHEBI:49883"/>
    </ligand>
</feature>
<accession>A0A963Z3V6</accession>
<evidence type="ECO:0000313" key="6">
    <source>
        <dbReference type="EMBL" id="MCB8882292.1"/>
    </source>
</evidence>
<sequence>MVSASASLRSPAEQISRQLCADLDRRIADPMDASAILRVALTEAFDGSIALVSSFGTESALLLQMAAEIDRSVPVIFLDTGKLFPETLEYRDQLVDQLGLTDIRVITPRAVEIARQDAEGKLWRDNADRCCSLRKTQPLNAALDGFDAWITGRKRFQSLTRASVGLFETAADGKIKVNPLAHWSVDQIAAEFDARDLPHHPLEAFGFLSVGCTTCTAPVAAGEDRRAGRWRGMAKTECGIHLPEPAFA</sequence>
<name>A0A963Z3V6_9PROT</name>
<comment type="function">
    <text evidence="4">Catalyzes the formation of sulfite from adenosine 5'-phosphosulfate (APS) using thioredoxin as an electron donor.</text>
</comment>
<dbReference type="InterPro" id="IPR002500">
    <property type="entry name" value="PAPS_reduct_dom"/>
</dbReference>
<dbReference type="NCBIfam" id="TIGR00434">
    <property type="entry name" value="cysH"/>
    <property type="match status" value="1"/>
</dbReference>
<dbReference type="PIRSF" id="PIRSF000857">
    <property type="entry name" value="PAPS_reductase"/>
    <property type="match status" value="1"/>
</dbReference>
<gene>
    <name evidence="4" type="primary">cysH</name>
    <name evidence="6" type="ORF">ACELLULO517_18740</name>
</gene>
<dbReference type="GO" id="GO:0051539">
    <property type="term" value="F:4 iron, 4 sulfur cluster binding"/>
    <property type="evidence" value="ECO:0007669"/>
    <property type="project" value="UniProtKB-UniRule"/>
</dbReference>
<feature type="binding site" evidence="4">
    <location>
        <position position="130"/>
    </location>
    <ligand>
        <name>[4Fe-4S] cluster</name>
        <dbReference type="ChEBI" id="CHEBI:49883"/>
    </ligand>
</feature>
<dbReference type="GO" id="GO:0005737">
    <property type="term" value="C:cytoplasm"/>
    <property type="evidence" value="ECO:0007669"/>
    <property type="project" value="UniProtKB-SubCell"/>
</dbReference>
<dbReference type="GO" id="GO:0046872">
    <property type="term" value="F:metal ion binding"/>
    <property type="evidence" value="ECO:0007669"/>
    <property type="project" value="UniProtKB-KW"/>
</dbReference>
<evidence type="ECO:0000256" key="3">
    <source>
        <dbReference type="ARBA" id="ARBA00024327"/>
    </source>
</evidence>
<evidence type="ECO:0000256" key="2">
    <source>
        <dbReference type="ARBA" id="ARBA00023002"/>
    </source>
</evidence>
<comment type="similarity">
    <text evidence="1 4">Belongs to the PAPS reductase family. CysH subfamily.</text>
</comment>
<evidence type="ECO:0000256" key="1">
    <source>
        <dbReference type="ARBA" id="ARBA00009732"/>
    </source>
</evidence>
<feature type="binding site" evidence="4">
    <location>
        <position position="215"/>
    </location>
    <ligand>
        <name>[4Fe-4S] cluster</name>
        <dbReference type="ChEBI" id="CHEBI:49883"/>
    </ligand>
</feature>
<feature type="binding site" evidence="4">
    <location>
        <position position="212"/>
    </location>
    <ligand>
        <name>[4Fe-4S] cluster</name>
        <dbReference type="ChEBI" id="CHEBI:49883"/>
    </ligand>
</feature>
<proteinExistence type="inferred from homology"/>
<comment type="catalytic activity">
    <reaction evidence="4">
        <text>[thioredoxin]-disulfide + sulfite + AMP + 2 H(+) = adenosine 5'-phosphosulfate + [thioredoxin]-dithiol</text>
        <dbReference type="Rhea" id="RHEA:21976"/>
        <dbReference type="Rhea" id="RHEA-COMP:10698"/>
        <dbReference type="Rhea" id="RHEA-COMP:10700"/>
        <dbReference type="ChEBI" id="CHEBI:15378"/>
        <dbReference type="ChEBI" id="CHEBI:17359"/>
        <dbReference type="ChEBI" id="CHEBI:29950"/>
        <dbReference type="ChEBI" id="CHEBI:50058"/>
        <dbReference type="ChEBI" id="CHEBI:58243"/>
        <dbReference type="ChEBI" id="CHEBI:456215"/>
        <dbReference type="EC" id="1.8.4.10"/>
    </reaction>
</comment>
<comment type="cofactor">
    <cofactor evidence="4">
        <name>[4Fe-4S] cluster</name>
        <dbReference type="ChEBI" id="CHEBI:49883"/>
    </cofactor>
    <text evidence="4">Binds 1 [4Fe-4S] cluster per subunit.</text>
</comment>
<dbReference type="GO" id="GO:0070814">
    <property type="term" value="P:hydrogen sulfide biosynthetic process"/>
    <property type="evidence" value="ECO:0007669"/>
    <property type="project" value="UniProtKB-UniRule"/>
</dbReference>
<comment type="subcellular location">
    <subcellularLocation>
        <location evidence="4">Cytoplasm</location>
    </subcellularLocation>
</comment>
<keyword evidence="2 4" id="KW-0560">Oxidoreductase</keyword>
<dbReference type="GO" id="GO:0004604">
    <property type="term" value="F:phosphoadenylyl-sulfate reductase (thioredoxin) activity"/>
    <property type="evidence" value="ECO:0007669"/>
    <property type="project" value="UniProtKB-UniRule"/>
</dbReference>
<keyword evidence="4" id="KW-0411">Iron-sulfur</keyword>
<feature type="active site" description="Nucleophile; cysteine thiosulfonate intermediate" evidence="4">
    <location>
        <position position="238"/>
    </location>
</feature>
<dbReference type="InterPro" id="IPR004511">
    <property type="entry name" value="PAPS/APS_Rdtase"/>
</dbReference>
<dbReference type="SUPFAM" id="SSF52402">
    <property type="entry name" value="Adenine nucleotide alpha hydrolases-like"/>
    <property type="match status" value="1"/>
</dbReference>
<dbReference type="EC" id="1.8.4.10" evidence="4"/>
<organism evidence="6 7">
    <name type="scientific">Acidisoma cellulosilyticum</name>
    <dbReference type="NCBI Taxonomy" id="2802395"/>
    <lineage>
        <taxon>Bacteria</taxon>
        <taxon>Pseudomonadati</taxon>
        <taxon>Pseudomonadota</taxon>
        <taxon>Alphaproteobacteria</taxon>
        <taxon>Acetobacterales</taxon>
        <taxon>Acidocellaceae</taxon>
        <taxon>Acidisoma</taxon>
    </lineage>
</organism>
<dbReference type="AlphaFoldDB" id="A0A963Z3V6"/>
<reference evidence="6 7" key="1">
    <citation type="journal article" date="2021" name="Microorganisms">
        <title>Acidisoma silvae sp. nov. and Acidisomacellulosilytica sp. nov., Two Acidophilic Bacteria Isolated from Decaying Wood, Hydrolyzing Cellulose and Producing Poly-3-hydroxybutyrate.</title>
        <authorList>
            <person name="Mieszkin S."/>
            <person name="Pouder E."/>
            <person name="Uroz S."/>
            <person name="Simon-Colin C."/>
            <person name="Alain K."/>
        </authorList>
    </citation>
    <scope>NUCLEOTIDE SEQUENCE [LARGE SCALE GENOMIC DNA]</scope>
    <source>
        <strain evidence="6 7">HW T5.17</strain>
    </source>
</reference>
<dbReference type="PANTHER" id="PTHR46509:SF1">
    <property type="entry name" value="PHOSPHOADENOSINE PHOSPHOSULFATE REDUCTASE"/>
    <property type="match status" value="1"/>
</dbReference>
<keyword evidence="7" id="KW-1185">Reference proteome</keyword>
<dbReference type="Pfam" id="PF01507">
    <property type="entry name" value="PAPS_reduct"/>
    <property type="match status" value="1"/>
</dbReference>
<dbReference type="EMBL" id="JAESVA010000007">
    <property type="protein sequence ID" value="MCB8882292.1"/>
    <property type="molecule type" value="Genomic_DNA"/>
</dbReference>
<evidence type="ECO:0000259" key="5">
    <source>
        <dbReference type="Pfam" id="PF01507"/>
    </source>
</evidence>
<keyword evidence="4" id="KW-0963">Cytoplasm</keyword>
<protein>
    <recommendedName>
        <fullName evidence="4">Adenosine 5'-phosphosulfate reductase</fullName>
        <shortName evidence="4">APS reductase</shortName>
        <ecNumber evidence="4">1.8.4.10</ecNumber>
    </recommendedName>
    <alternativeName>
        <fullName evidence="4">5'-adenylylsulfate reductase</fullName>
    </alternativeName>
    <alternativeName>
        <fullName evidence="4">Thioredoxin-dependent 5'-adenylylsulfate reductase</fullName>
    </alternativeName>
</protein>
<dbReference type="Proteomes" id="UP000721844">
    <property type="component" value="Unassembled WGS sequence"/>
</dbReference>
<dbReference type="HAMAP" id="MF_00063">
    <property type="entry name" value="CysH"/>
    <property type="match status" value="1"/>
</dbReference>
<dbReference type="NCBIfam" id="NF002537">
    <property type="entry name" value="PRK02090.1"/>
    <property type="match status" value="1"/>
</dbReference>
<comment type="caution">
    <text evidence="6">The sequence shown here is derived from an EMBL/GenBank/DDBJ whole genome shotgun (WGS) entry which is preliminary data.</text>
</comment>
<dbReference type="PANTHER" id="PTHR46509">
    <property type="entry name" value="PHOSPHOADENOSINE PHOSPHOSULFATE REDUCTASE"/>
    <property type="match status" value="1"/>
</dbReference>
<keyword evidence="4" id="KW-0479">Metal-binding</keyword>
<keyword evidence="4" id="KW-0408">Iron</keyword>
<evidence type="ECO:0000313" key="7">
    <source>
        <dbReference type="Proteomes" id="UP000721844"/>
    </source>
</evidence>
<dbReference type="Gene3D" id="3.40.50.620">
    <property type="entry name" value="HUPs"/>
    <property type="match status" value="1"/>
</dbReference>
<feature type="domain" description="Phosphoadenosine phosphosulphate reductase" evidence="5">
    <location>
        <begin position="49"/>
        <end position="218"/>
    </location>
</feature>
<evidence type="ECO:0000256" key="4">
    <source>
        <dbReference type="HAMAP-Rule" id="MF_00063"/>
    </source>
</evidence>
<dbReference type="GO" id="GO:0043866">
    <property type="term" value="F:adenylyl-sulfate reductase (thioredoxin) activity"/>
    <property type="evidence" value="ECO:0007669"/>
    <property type="project" value="UniProtKB-EC"/>
</dbReference>
<dbReference type="GO" id="GO:0019379">
    <property type="term" value="P:sulfate assimilation, phosphoadenylyl sulfate reduction by phosphoadenylyl-sulfate reductase (thioredoxin)"/>
    <property type="evidence" value="ECO:0007669"/>
    <property type="project" value="UniProtKB-UniRule"/>
</dbReference>
<comment type="pathway">
    <text evidence="3 4">Sulfur metabolism; hydrogen sulfide biosynthesis; sulfite from sulfate.</text>
</comment>
<dbReference type="RefSeq" id="WP_227308958.1">
    <property type="nucleotide sequence ID" value="NZ_JAESVA010000007.1"/>
</dbReference>
<dbReference type="InterPro" id="IPR014729">
    <property type="entry name" value="Rossmann-like_a/b/a_fold"/>
</dbReference>